<evidence type="ECO:0000313" key="1">
    <source>
        <dbReference type="EMBL" id="ABG49890.1"/>
    </source>
</evidence>
<dbReference type="AlphaFoldDB" id="Q119D4"/>
<protein>
    <submittedName>
        <fullName evidence="1">Uncharacterized protein</fullName>
    </submittedName>
</protein>
<accession>Q119D4</accession>
<dbReference type="HOGENOM" id="CLU_2588701_0_0_3"/>
<gene>
    <name evidence="1" type="ordered locus">Tery_0431</name>
</gene>
<proteinExistence type="predicted"/>
<sequence length="92" mass="10115">MVVNNLPHIRLFKDPLTFVLNSLATFEVVISYESLITFLFVHLSAFAKSLTHLVVRALTPFRPALGIDVQSLPYGLCCQPNNGADGISPSRT</sequence>
<reference evidence="1" key="1">
    <citation type="submission" date="2006-06" db="EMBL/GenBank/DDBJ databases">
        <title>Complete sequence of Trichodesmium erythraeum IMS101.</title>
        <authorList>
            <consortium name="US DOE Joint Genome Institute"/>
            <person name="Copeland A."/>
            <person name="Lucas S."/>
            <person name="Lapidus A."/>
            <person name="Barry K."/>
            <person name="Detter J.C."/>
            <person name="Glavina del Rio T."/>
            <person name="Hammon N."/>
            <person name="Israni S."/>
            <person name="Dalin E."/>
            <person name="Tice H."/>
            <person name="Pitluck S."/>
            <person name="Kiss H."/>
            <person name="Munk A.C."/>
            <person name="Brettin T."/>
            <person name="Bruce D."/>
            <person name="Han C."/>
            <person name="Tapia R."/>
            <person name="Gilna P."/>
            <person name="Schmutz J."/>
            <person name="Larimer F."/>
            <person name="Land M."/>
            <person name="Hauser L."/>
            <person name="Kyrpides N."/>
            <person name="Kim E."/>
            <person name="Richardson P."/>
        </authorList>
    </citation>
    <scope>NUCLEOTIDE SEQUENCE [LARGE SCALE GENOMIC DNA]</scope>
    <source>
        <strain evidence="1">IMS101</strain>
    </source>
</reference>
<dbReference type="KEGG" id="ter:Tery_0431"/>
<dbReference type="EMBL" id="CP000393">
    <property type="protein sequence ID" value="ABG49890.1"/>
    <property type="molecule type" value="Genomic_DNA"/>
</dbReference>
<name>Q119D4_TRIEI</name>
<organism evidence="1">
    <name type="scientific">Trichodesmium erythraeum (strain IMS101)</name>
    <dbReference type="NCBI Taxonomy" id="203124"/>
    <lineage>
        <taxon>Bacteria</taxon>
        <taxon>Bacillati</taxon>
        <taxon>Cyanobacteriota</taxon>
        <taxon>Cyanophyceae</taxon>
        <taxon>Oscillatoriophycideae</taxon>
        <taxon>Oscillatoriales</taxon>
        <taxon>Microcoleaceae</taxon>
        <taxon>Trichodesmium</taxon>
    </lineage>
</organism>